<dbReference type="Pfam" id="PF07967">
    <property type="entry name" value="zf-C3HC"/>
    <property type="match status" value="1"/>
</dbReference>
<accession>A0AAV5RA22</accession>
<dbReference type="Proteomes" id="UP001378960">
    <property type="component" value="Unassembled WGS sequence"/>
</dbReference>
<evidence type="ECO:0000259" key="4">
    <source>
        <dbReference type="Pfam" id="PF07967"/>
    </source>
</evidence>
<dbReference type="GO" id="GO:0008270">
    <property type="term" value="F:zinc ion binding"/>
    <property type="evidence" value="ECO:0007669"/>
    <property type="project" value="InterPro"/>
</dbReference>
<evidence type="ECO:0000256" key="2">
    <source>
        <dbReference type="ARBA" id="ARBA00023242"/>
    </source>
</evidence>
<organism evidence="5 6">
    <name type="scientific">Pichia kluyveri</name>
    <name type="common">Yeast</name>
    <dbReference type="NCBI Taxonomy" id="36015"/>
    <lineage>
        <taxon>Eukaryota</taxon>
        <taxon>Fungi</taxon>
        <taxon>Dikarya</taxon>
        <taxon>Ascomycota</taxon>
        <taxon>Saccharomycotina</taxon>
        <taxon>Pichiomycetes</taxon>
        <taxon>Pichiales</taxon>
        <taxon>Pichiaceae</taxon>
        <taxon>Pichia</taxon>
    </lineage>
</organism>
<proteinExistence type="predicted"/>
<evidence type="ECO:0000256" key="1">
    <source>
        <dbReference type="ARBA" id="ARBA00004123"/>
    </source>
</evidence>
<evidence type="ECO:0000256" key="3">
    <source>
        <dbReference type="SAM" id="MobiDB-lite"/>
    </source>
</evidence>
<keyword evidence="6" id="KW-1185">Reference proteome</keyword>
<protein>
    <recommendedName>
        <fullName evidence="4">C3HC-type domain-containing protein</fullName>
    </recommendedName>
</protein>
<feature type="region of interest" description="Disordered" evidence="3">
    <location>
        <begin position="391"/>
        <end position="432"/>
    </location>
</feature>
<gene>
    <name evidence="5" type="ORF">DAPK24_046660</name>
</gene>
<sequence length="461" mass="53291">MSYNNDTMVDDHVNRDEEAVSSTASAILNILQQISISQSNKPPLQHFHSLPKSIIPKRRLSSSSSSFDGFNNGNSDNNINNNDLKHKKQLVYLRGPNKIPTVRYIPSPLSRSNLIKRINSFSVFNWTIENSKLTPLICATQGWKCHPVRKNELHCTSCHSGIIVKLPELKDYDENVRENSTKKLFNNHHDDDHYYNEIFANNNDKYELQFEYRFLDDELDDDEEEDDDDIHVYETLVNSYVTRLSTDHYPTCTFLPLLPLTPKDENYYLSPKDMSRELIKFQGRLDILRKHRHKLIGRNFKTQFLSKDEKAFLLQYLQNITTDEDMNIDIDIDIDGNETLSTDMRISPNIDVILPALLGWDLKLQKFHQTRFLLLKCEGCTRRILLNTSSDSDDDPGDVHGVEELPPCPHRAEIPASEELTEFDETDPDDDGIDLEGEHANWCCMRHGWRIVLEGLRSATP</sequence>
<dbReference type="AlphaFoldDB" id="A0AAV5RA22"/>
<comment type="caution">
    <text evidence="5">The sequence shown here is derived from an EMBL/GenBank/DDBJ whole genome shotgun (WGS) entry which is preliminary data.</text>
</comment>
<dbReference type="GO" id="GO:0005634">
    <property type="term" value="C:nucleus"/>
    <property type="evidence" value="ECO:0007669"/>
    <property type="project" value="UniProtKB-SubCell"/>
</dbReference>
<dbReference type="InterPro" id="IPR012935">
    <property type="entry name" value="NuBaID_N"/>
</dbReference>
<keyword evidence="2" id="KW-0539">Nucleus</keyword>
<dbReference type="EMBL" id="BTGB01000009">
    <property type="protein sequence ID" value="GMM48068.1"/>
    <property type="molecule type" value="Genomic_DNA"/>
</dbReference>
<evidence type="ECO:0000313" key="5">
    <source>
        <dbReference type="EMBL" id="GMM48068.1"/>
    </source>
</evidence>
<reference evidence="5 6" key="1">
    <citation type="journal article" date="2023" name="Elife">
        <title>Identification of key yeast species and microbe-microbe interactions impacting larval growth of Drosophila in the wild.</title>
        <authorList>
            <person name="Mure A."/>
            <person name="Sugiura Y."/>
            <person name="Maeda R."/>
            <person name="Honda K."/>
            <person name="Sakurai N."/>
            <person name="Takahashi Y."/>
            <person name="Watada M."/>
            <person name="Katoh T."/>
            <person name="Gotoh A."/>
            <person name="Gotoh Y."/>
            <person name="Taniguchi I."/>
            <person name="Nakamura K."/>
            <person name="Hayashi T."/>
            <person name="Katayama T."/>
            <person name="Uemura T."/>
            <person name="Hattori Y."/>
        </authorList>
    </citation>
    <scope>NUCLEOTIDE SEQUENCE [LARGE SCALE GENOMIC DNA]</scope>
    <source>
        <strain evidence="5 6">PK-24</strain>
    </source>
</reference>
<name>A0AAV5RA22_PICKL</name>
<comment type="subcellular location">
    <subcellularLocation>
        <location evidence="1">Nucleus</location>
    </subcellularLocation>
</comment>
<feature type="compositionally biased region" description="Acidic residues" evidence="3">
    <location>
        <begin position="419"/>
        <end position="432"/>
    </location>
</feature>
<feature type="domain" description="C3HC-type" evidence="4">
    <location>
        <begin position="108"/>
        <end position="254"/>
    </location>
</feature>
<evidence type="ECO:0000313" key="6">
    <source>
        <dbReference type="Proteomes" id="UP001378960"/>
    </source>
</evidence>